<reference evidence="2" key="1">
    <citation type="submission" date="2020-08" db="EMBL/GenBank/DDBJ databases">
        <title>Plant Genome Project.</title>
        <authorList>
            <person name="Zhang R.-G."/>
        </authorList>
    </citation>
    <scope>NUCLEOTIDE SEQUENCE</scope>
    <source>
        <strain evidence="2">WSP0</strain>
        <tissue evidence="2">Leaf</tissue>
    </source>
</reference>
<organism evidence="2 3">
    <name type="scientific">Rhododendron griersonianum</name>
    <dbReference type="NCBI Taxonomy" id="479676"/>
    <lineage>
        <taxon>Eukaryota</taxon>
        <taxon>Viridiplantae</taxon>
        <taxon>Streptophyta</taxon>
        <taxon>Embryophyta</taxon>
        <taxon>Tracheophyta</taxon>
        <taxon>Spermatophyta</taxon>
        <taxon>Magnoliopsida</taxon>
        <taxon>eudicotyledons</taxon>
        <taxon>Gunneridae</taxon>
        <taxon>Pentapetalae</taxon>
        <taxon>asterids</taxon>
        <taxon>Ericales</taxon>
        <taxon>Ericaceae</taxon>
        <taxon>Ericoideae</taxon>
        <taxon>Rhodoreae</taxon>
        <taxon>Rhododendron</taxon>
    </lineage>
</organism>
<comment type="caution">
    <text evidence="2">The sequence shown here is derived from an EMBL/GenBank/DDBJ whole genome shotgun (WGS) entry which is preliminary data.</text>
</comment>
<keyword evidence="3" id="KW-1185">Reference proteome</keyword>
<dbReference type="Proteomes" id="UP000823749">
    <property type="component" value="Chromosome 7"/>
</dbReference>
<dbReference type="EMBL" id="JACTNZ010000007">
    <property type="protein sequence ID" value="KAG5541417.1"/>
    <property type="molecule type" value="Genomic_DNA"/>
</dbReference>
<dbReference type="AlphaFoldDB" id="A0AAV6JLL8"/>
<gene>
    <name evidence="2" type="ORF">RHGRI_021294</name>
</gene>
<sequence length="306" mass="35717">MRKDFTNGRDLCRPGVTRFATNFLSLQCLLNFKKELRQMFTSDKWLGSRYAKCNVGKEVAKILLEDREFWSNCQLMVKVSEPLVRVFRLTDGDEKPVIGYLYEAMDKAKVTIKVRLNNRLSLYGLYLRVIDARWDRQLHSPLHPVGCFFNPRIYFRPSFMKKKEVARGMIQALTVLVPDEHLQDQISAQIEEYKQATGDFNMPLAIRQRDKLPPVSWIIRRTKDALDPISLENIDVLDDWVSEEPSLLDEEDIAWEIIEPPSLEALTLDDQEPNFDDAADDFPNENESQYDYWDIGGHNDPYVYVE</sequence>
<dbReference type="InterPro" id="IPR012337">
    <property type="entry name" value="RNaseH-like_sf"/>
</dbReference>
<evidence type="ECO:0000256" key="1">
    <source>
        <dbReference type="SAM" id="MobiDB-lite"/>
    </source>
</evidence>
<accession>A0AAV6JLL8</accession>
<evidence type="ECO:0000313" key="2">
    <source>
        <dbReference type="EMBL" id="KAG5541417.1"/>
    </source>
</evidence>
<feature type="compositionally biased region" description="Acidic residues" evidence="1">
    <location>
        <begin position="269"/>
        <end position="284"/>
    </location>
</feature>
<feature type="region of interest" description="Disordered" evidence="1">
    <location>
        <begin position="269"/>
        <end position="290"/>
    </location>
</feature>
<name>A0AAV6JLL8_9ERIC</name>
<evidence type="ECO:0000313" key="3">
    <source>
        <dbReference type="Proteomes" id="UP000823749"/>
    </source>
</evidence>
<proteinExistence type="predicted"/>
<protein>
    <submittedName>
        <fullName evidence="2">Uncharacterized protein</fullName>
    </submittedName>
</protein>
<dbReference type="SUPFAM" id="SSF53098">
    <property type="entry name" value="Ribonuclease H-like"/>
    <property type="match status" value="1"/>
</dbReference>